<dbReference type="EMBL" id="JAPDRK010000019">
    <property type="protein sequence ID" value="KAJ9604500.1"/>
    <property type="molecule type" value="Genomic_DNA"/>
</dbReference>
<dbReference type="Pfam" id="PF03625">
    <property type="entry name" value="DUF302"/>
    <property type="match status" value="1"/>
</dbReference>
<dbReference type="InterPro" id="IPR035923">
    <property type="entry name" value="TT1751-like_sf"/>
</dbReference>
<organism evidence="2 3">
    <name type="scientific">Cladophialophora chaetospira</name>
    <dbReference type="NCBI Taxonomy" id="386627"/>
    <lineage>
        <taxon>Eukaryota</taxon>
        <taxon>Fungi</taxon>
        <taxon>Dikarya</taxon>
        <taxon>Ascomycota</taxon>
        <taxon>Pezizomycotina</taxon>
        <taxon>Eurotiomycetes</taxon>
        <taxon>Chaetothyriomycetidae</taxon>
        <taxon>Chaetothyriales</taxon>
        <taxon>Herpotrichiellaceae</taxon>
        <taxon>Cladophialophora</taxon>
    </lineage>
</organism>
<dbReference type="InterPro" id="IPR005180">
    <property type="entry name" value="DUF302"/>
</dbReference>
<accession>A0AA38X0F9</accession>
<evidence type="ECO:0000313" key="3">
    <source>
        <dbReference type="Proteomes" id="UP001172673"/>
    </source>
</evidence>
<dbReference type="AlphaFoldDB" id="A0AA38X0F9"/>
<keyword evidence="3" id="KW-1185">Reference proteome</keyword>
<proteinExistence type="predicted"/>
<reference evidence="2" key="1">
    <citation type="submission" date="2022-10" db="EMBL/GenBank/DDBJ databases">
        <title>Culturing micro-colonial fungi from biological soil crusts in the Mojave desert and describing Neophaeococcomyces mojavensis, and introducing the new genera and species Taxawa tesnikishii.</title>
        <authorList>
            <person name="Kurbessoian T."/>
            <person name="Stajich J.E."/>
        </authorList>
    </citation>
    <scope>NUCLEOTIDE SEQUENCE</scope>
    <source>
        <strain evidence="2">TK_41</strain>
    </source>
</reference>
<sequence>MTTTIEKQPIPAERLIARSPISFAKADARLRSSIQKSPNASPSRFQDQKAKYQLGEKEAYEAWVRSRVGPHGFMYFNEFNHGRWLPLFEPPTATFIDMNGEKKALRATRFILGNPLIAITMLRHDLDAGLCVPVELYLVEEVKGGVRIVWYKPSSLIAGYEGAKQDLVDAAEVLSAKLEVLVNWVLREEETEERL</sequence>
<name>A0AA38X0F9_9EURO</name>
<feature type="domain" description="DUF302" evidence="1">
    <location>
        <begin position="106"/>
        <end position="153"/>
    </location>
</feature>
<dbReference type="CDD" id="cd14797">
    <property type="entry name" value="DUF302"/>
    <property type="match status" value="1"/>
</dbReference>
<protein>
    <recommendedName>
        <fullName evidence="1">DUF302 domain-containing protein</fullName>
    </recommendedName>
</protein>
<gene>
    <name evidence="2" type="ORF">H2200_011336</name>
</gene>
<dbReference type="Proteomes" id="UP001172673">
    <property type="component" value="Unassembled WGS sequence"/>
</dbReference>
<evidence type="ECO:0000313" key="2">
    <source>
        <dbReference type="EMBL" id="KAJ9604500.1"/>
    </source>
</evidence>
<evidence type="ECO:0000259" key="1">
    <source>
        <dbReference type="Pfam" id="PF03625"/>
    </source>
</evidence>
<dbReference type="SUPFAM" id="SSF103247">
    <property type="entry name" value="TT1751-like"/>
    <property type="match status" value="1"/>
</dbReference>
<dbReference type="Gene3D" id="3.30.310.70">
    <property type="entry name" value="TT1751-like domain"/>
    <property type="match status" value="1"/>
</dbReference>
<comment type="caution">
    <text evidence="2">The sequence shown here is derived from an EMBL/GenBank/DDBJ whole genome shotgun (WGS) entry which is preliminary data.</text>
</comment>